<proteinExistence type="predicted"/>
<reference evidence="1 2" key="2">
    <citation type="submission" date="2019-01" db="EMBL/GenBank/DDBJ databases">
        <title>Motilimonas pumilus sp. nov., isolated from the gut of sea cucumber (Apostichopus japonicus).</title>
        <authorList>
            <person name="Wang F.-Q."/>
            <person name="Ren L.-H."/>
            <person name="Lin Y.-W."/>
            <person name="Sun G.-H."/>
            <person name="Du Z.-J."/>
            <person name="Zhao J.-X."/>
            <person name="Liu X.-J."/>
            <person name="Liu L.-J."/>
        </authorList>
    </citation>
    <scope>NUCLEOTIDE SEQUENCE [LARGE SCALE GENOMIC DNA]</scope>
    <source>
        <strain evidence="1 2">PLHSC7-2</strain>
    </source>
</reference>
<dbReference type="RefSeq" id="WP_119909325.1">
    <property type="nucleotide sequence ID" value="NZ_QZCH01000002.1"/>
</dbReference>
<dbReference type="EMBL" id="QZCH01000002">
    <property type="protein sequence ID" value="RJG50524.1"/>
    <property type="molecule type" value="Genomic_DNA"/>
</dbReference>
<dbReference type="GO" id="GO:0008168">
    <property type="term" value="F:methyltransferase activity"/>
    <property type="evidence" value="ECO:0007669"/>
    <property type="project" value="UniProtKB-KW"/>
</dbReference>
<dbReference type="OrthoDB" id="9791944at2"/>
<keyword evidence="2" id="KW-1185">Reference proteome</keyword>
<gene>
    <name evidence="1" type="ORF">D1Z90_03320</name>
</gene>
<keyword evidence="1" id="KW-0808">Transferase</keyword>
<protein>
    <submittedName>
        <fullName evidence="1">Class I SAM-dependent methyltransferase</fullName>
    </submittedName>
</protein>
<name>A0A418YJ48_9GAMM</name>
<reference evidence="1 2" key="1">
    <citation type="submission" date="2018-09" db="EMBL/GenBank/DDBJ databases">
        <authorList>
            <person name="Wang F."/>
        </authorList>
    </citation>
    <scope>NUCLEOTIDE SEQUENCE [LARGE SCALE GENOMIC DNA]</scope>
    <source>
        <strain evidence="1 2">PLHSC7-2</strain>
    </source>
</reference>
<sequence>MTHACPLCQQAGAEAFYQDKHRSYFHCLNCDLRFADPASQLPAVAEKAVYDQHENDPQDAGYRRFLNRLAQPLLARMGPHQQGLDFGCGPGPTLSVMMQEHGHKVALYDPFYHADPVVLTQGYDFVTSTEVVEHFCQPQADWHKLMRCIKPGGWLGIMTKLAHGNDAFASWHYKNDPTHVSFYSQQTMTWIAQHYACQVEFFGADVILFQTRE</sequence>
<organism evidence="1 2">
    <name type="scientific">Motilimonas pumila</name>
    <dbReference type="NCBI Taxonomy" id="2303987"/>
    <lineage>
        <taxon>Bacteria</taxon>
        <taxon>Pseudomonadati</taxon>
        <taxon>Pseudomonadota</taxon>
        <taxon>Gammaproteobacteria</taxon>
        <taxon>Alteromonadales</taxon>
        <taxon>Alteromonadales genera incertae sedis</taxon>
        <taxon>Motilimonas</taxon>
    </lineage>
</organism>
<dbReference type="Proteomes" id="UP000283255">
    <property type="component" value="Unassembled WGS sequence"/>
</dbReference>
<dbReference type="InterPro" id="IPR029063">
    <property type="entry name" value="SAM-dependent_MTases_sf"/>
</dbReference>
<evidence type="ECO:0000313" key="1">
    <source>
        <dbReference type="EMBL" id="RJG50524.1"/>
    </source>
</evidence>
<dbReference type="Gene3D" id="3.40.50.150">
    <property type="entry name" value="Vaccinia Virus protein VP39"/>
    <property type="match status" value="1"/>
</dbReference>
<dbReference type="GO" id="GO:0032259">
    <property type="term" value="P:methylation"/>
    <property type="evidence" value="ECO:0007669"/>
    <property type="project" value="UniProtKB-KW"/>
</dbReference>
<keyword evidence="1" id="KW-0489">Methyltransferase</keyword>
<dbReference type="Pfam" id="PF13489">
    <property type="entry name" value="Methyltransf_23"/>
    <property type="match status" value="1"/>
</dbReference>
<dbReference type="SUPFAM" id="SSF53335">
    <property type="entry name" value="S-adenosyl-L-methionine-dependent methyltransferases"/>
    <property type="match status" value="1"/>
</dbReference>
<dbReference type="AlphaFoldDB" id="A0A418YJ48"/>
<accession>A0A418YJ48</accession>
<evidence type="ECO:0000313" key="2">
    <source>
        <dbReference type="Proteomes" id="UP000283255"/>
    </source>
</evidence>
<comment type="caution">
    <text evidence="1">The sequence shown here is derived from an EMBL/GenBank/DDBJ whole genome shotgun (WGS) entry which is preliminary data.</text>
</comment>